<dbReference type="InterPro" id="IPR018721">
    <property type="entry name" value="DUF2252"/>
</dbReference>
<proteinExistence type="predicted"/>
<dbReference type="PANTHER" id="PTHR39441:SF1">
    <property type="entry name" value="DUF2252 DOMAIN-CONTAINING PROTEIN"/>
    <property type="match status" value="1"/>
</dbReference>
<accession>A0A941IPH4</accession>
<dbReference type="Pfam" id="PF10009">
    <property type="entry name" value="DUF2252"/>
    <property type="match status" value="1"/>
</dbReference>
<evidence type="ECO:0000313" key="3">
    <source>
        <dbReference type="Proteomes" id="UP000675781"/>
    </source>
</evidence>
<protein>
    <submittedName>
        <fullName evidence="2">DUF2252 domain-containing protein</fullName>
    </submittedName>
</protein>
<feature type="compositionally biased region" description="Basic and acidic residues" evidence="1">
    <location>
        <begin position="30"/>
        <end position="40"/>
    </location>
</feature>
<dbReference type="PANTHER" id="PTHR39441">
    <property type="entry name" value="DUF2252 DOMAIN-CONTAINING PROTEIN"/>
    <property type="match status" value="1"/>
</dbReference>
<evidence type="ECO:0000313" key="2">
    <source>
        <dbReference type="EMBL" id="MBR7835139.1"/>
    </source>
</evidence>
<dbReference type="Proteomes" id="UP000675781">
    <property type="component" value="Unassembled WGS sequence"/>
</dbReference>
<dbReference type="AlphaFoldDB" id="A0A941IPH4"/>
<feature type="region of interest" description="Disordered" evidence="1">
    <location>
        <begin position="1"/>
        <end position="40"/>
    </location>
</feature>
<dbReference type="EMBL" id="JAGSOG010000084">
    <property type="protein sequence ID" value="MBR7835139.1"/>
    <property type="molecule type" value="Genomic_DNA"/>
</dbReference>
<evidence type="ECO:0000256" key="1">
    <source>
        <dbReference type="SAM" id="MobiDB-lite"/>
    </source>
</evidence>
<gene>
    <name evidence="2" type="ORF">KDL01_17835</name>
</gene>
<reference evidence="2" key="1">
    <citation type="submission" date="2021-04" db="EMBL/GenBank/DDBJ databases">
        <title>Genome based classification of Actinospica acidithermotolerans sp. nov., an actinobacterium isolated from an Indonesian hot spring.</title>
        <authorList>
            <person name="Kusuma A.B."/>
            <person name="Putra K.E."/>
            <person name="Nafisah S."/>
            <person name="Loh J."/>
            <person name="Nouioui I."/>
            <person name="Goodfellow M."/>
        </authorList>
    </citation>
    <scope>NUCLEOTIDE SEQUENCE</scope>
    <source>
        <strain evidence="2">CSCA 57</strain>
    </source>
</reference>
<name>A0A941IPH4_9ACTN</name>
<sequence length="486" mass="53724">MAGKAGRSGGARPTRELDPAKKRAPTLGERAQHGTDVRKEVAPEQHALFSAAQGRRDPVEILEQQGATRVPELVPIRYGRMLVSPFTFYRGAAAVMAADLAATPTSGLTVQLCGDAHLANFGLFASPERRLVFDVNDFDETHPGPWEWDVKRLAASLEVAARQNGFSGKQRRKIQLATVRRYQGAMRQFADMHELDLWYASTDTDRLPADLVARLTKPAKKKLERTLAKARTRDQYRSFKKLTAIVDGERRITADPPLIVPISELLPEMAAEQLELQLRGLLARYQHTLQPDRRALAQAFEFVDMARKVVGVGSVGTRCWILLMRGHGEGDPLFLQAKEAQRSVLAEYGGLGGPRFRNEGERVVDGQRLMQAASDILLGWETVQGIDGKTRDFYVRQLADWKGSFEIEGALPSGLAQYGQLCGWTLARAHARSGDRVAIASYLGDDSTFAHAIAEFSAAYADQNERDYAALEKAERDGRITARSGV</sequence>
<comment type="caution">
    <text evidence="2">The sequence shown here is derived from an EMBL/GenBank/DDBJ whole genome shotgun (WGS) entry which is preliminary data.</text>
</comment>
<dbReference type="RefSeq" id="WP_212529646.1">
    <property type="nucleotide sequence ID" value="NZ_JAGSOG010000084.1"/>
</dbReference>
<keyword evidence="3" id="KW-1185">Reference proteome</keyword>
<organism evidence="2 3">
    <name type="scientific">Actinospica durhamensis</name>
    <dbReference type="NCBI Taxonomy" id="1508375"/>
    <lineage>
        <taxon>Bacteria</taxon>
        <taxon>Bacillati</taxon>
        <taxon>Actinomycetota</taxon>
        <taxon>Actinomycetes</taxon>
        <taxon>Catenulisporales</taxon>
        <taxon>Actinospicaceae</taxon>
        <taxon>Actinospica</taxon>
    </lineage>
</organism>